<accession>A0A8H5N5C3</accession>
<dbReference type="EMBL" id="JAAOAO010000263">
    <property type="protein sequence ID" value="KAF5552250.1"/>
    <property type="molecule type" value="Genomic_DNA"/>
</dbReference>
<keyword evidence="1" id="KW-1133">Transmembrane helix</keyword>
<feature type="transmembrane region" description="Helical" evidence="1">
    <location>
        <begin position="212"/>
        <end position="245"/>
    </location>
</feature>
<comment type="caution">
    <text evidence="2">The sequence shown here is derived from an EMBL/GenBank/DDBJ whole genome shotgun (WGS) entry which is preliminary data.</text>
</comment>
<keyword evidence="3" id="KW-1185">Reference proteome</keyword>
<dbReference type="AlphaFoldDB" id="A0A8H5N5C3"/>
<gene>
    <name evidence="2" type="ORF">FNAPI_7165</name>
</gene>
<evidence type="ECO:0000313" key="3">
    <source>
        <dbReference type="Proteomes" id="UP000574317"/>
    </source>
</evidence>
<sequence length="495" mass="56522">MCSDFLADINNNHARECRMNWGPKFVSGIKAITALGQLLLVTRCDLDVPTLEVPGSYDSRGRLLTIGEKVQICSRLYLDAFAASEQSLDELSKTAGELAHTRGSLHRVTELFRKYNQAVSVSAFHEEWKRVADCFNNANQQASASIECWTHLLYFIQQFKGLIDEMITDNKKSSIRSIATLEDAKAEIESRRHNIDRESRAQKETQRFDFTYVIPLLITVFLVLFLSGLFLNAMIMSAMFLCALIILREGIQSSYGATLTDDNGDQSRDLEVEIERGVREIHDSYSAVSERLNSMSQEKIGRFERTMRNVSYIISWDESYPHNRATHHQPRESKDVTELRELAVELRLTFYIIFEWNSITNTTIPPAYSANSDVYFSPSPQGFKDTLTLNEVAGLAQIELDKLYRESAFAGPGKGDKLGTGEGDRGIYHNYANRRVYQYWKEQVDRKLLRVIDFGGLDLEIKVEYYSGSSIVVLPYFTREDSECTHLKLSKQEHL</sequence>
<proteinExistence type="predicted"/>
<evidence type="ECO:0000256" key="1">
    <source>
        <dbReference type="SAM" id="Phobius"/>
    </source>
</evidence>
<protein>
    <submittedName>
        <fullName evidence="2">Uncharacterized protein</fullName>
    </submittedName>
</protein>
<reference evidence="2 3" key="1">
    <citation type="submission" date="2020-05" db="EMBL/GenBank/DDBJ databases">
        <title>Identification and distribution of gene clusters putatively required for synthesis of sphingolipid metabolism inhibitors in phylogenetically diverse species of the filamentous fungus Fusarium.</title>
        <authorList>
            <person name="Kim H.-S."/>
            <person name="Busman M."/>
            <person name="Brown D.W."/>
            <person name="Divon H."/>
            <person name="Uhlig S."/>
            <person name="Proctor R.H."/>
        </authorList>
    </citation>
    <scope>NUCLEOTIDE SEQUENCE [LARGE SCALE GENOMIC DNA]</scope>
    <source>
        <strain evidence="2 3">NRRL 25196</strain>
    </source>
</reference>
<organism evidence="2 3">
    <name type="scientific">Fusarium napiforme</name>
    <dbReference type="NCBI Taxonomy" id="42672"/>
    <lineage>
        <taxon>Eukaryota</taxon>
        <taxon>Fungi</taxon>
        <taxon>Dikarya</taxon>
        <taxon>Ascomycota</taxon>
        <taxon>Pezizomycotina</taxon>
        <taxon>Sordariomycetes</taxon>
        <taxon>Hypocreomycetidae</taxon>
        <taxon>Hypocreales</taxon>
        <taxon>Nectriaceae</taxon>
        <taxon>Fusarium</taxon>
        <taxon>Fusarium fujikuroi species complex</taxon>
    </lineage>
</organism>
<evidence type="ECO:0000313" key="2">
    <source>
        <dbReference type="EMBL" id="KAF5552250.1"/>
    </source>
</evidence>
<keyword evidence="1" id="KW-0812">Transmembrane</keyword>
<name>A0A8H5N5C3_9HYPO</name>
<dbReference type="Proteomes" id="UP000574317">
    <property type="component" value="Unassembled WGS sequence"/>
</dbReference>
<keyword evidence="1" id="KW-0472">Membrane</keyword>